<sequence length="143" mass="16151">MKTKCLAFLLAFTIGYVLVLQVSTLFPYLFEGDTPLEQVEGLPSVMVDTFLHPIETTQLLITENVPLYYVGVMAVFLYSLYLSLIATKGKKDSGWEVDKKEQSYGSAHFAKKGDIINKTEFIGAKKQDVFAELKESMKQRKEP</sequence>
<evidence type="ECO:0000313" key="3">
    <source>
        <dbReference type="Proteomes" id="UP001596142"/>
    </source>
</evidence>
<name>A0ABW0YSM3_9BACI</name>
<keyword evidence="1" id="KW-0812">Transmembrane</keyword>
<feature type="transmembrane region" description="Helical" evidence="1">
    <location>
        <begin position="7"/>
        <end position="30"/>
    </location>
</feature>
<reference evidence="3" key="1">
    <citation type="journal article" date="2019" name="Int. J. Syst. Evol. Microbiol.">
        <title>The Global Catalogue of Microorganisms (GCM) 10K type strain sequencing project: providing services to taxonomists for standard genome sequencing and annotation.</title>
        <authorList>
            <consortium name="The Broad Institute Genomics Platform"/>
            <consortium name="The Broad Institute Genome Sequencing Center for Infectious Disease"/>
            <person name="Wu L."/>
            <person name="Ma J."/>
        </authorList>
    </citation>
    <scope>NUCLEOTIDE SEQUENCE [LARGE SCALE GENOMIC DNA]</scope>
    <source>
        <strain evidence="3">CECT 7184</strain>
    </source>
</reference>
<organism evidence="2 3">
    <name type="scientific">Thalassorhabdus alkalitolerans</name>
    <dbReference type="NCBI Taxonomy" id="2282697"/>
    <lineage>
        <taxon>Bacteria</taxon>
        <taxon>Bacillati</taxon>
        <taxon>Bacillota</taxon>
        <taxon>Bacilli</taxon>
        <taxon>Bacillales</taxon>
        <taxon>Bacillaceae</taxon>
        <taxon>Thalassorhabdus</taxon>
    </lineage>
</organism>
<dbReference type="RefSeq" id="WP_385943073.1">
    <property type="nucleotide sequence ID" value="NZ_JBHSOZ010000016.1"/>
</dbReference>
<proteinExistence type="predicted"/>
<accession>A0ABW0YSM3</accession>
<keyword evidence="3" id="KW-1185">Reference proteome</keyword>
<feature type="transmembrane region" description="Helical" evidence="1">
    <location>
        <begin position="67"/>
        <end position="86"/>
    </location>
</feature>
<keyword evidence="1" id="KW-0472">Membrane</keyword>
<protein>
    <submittedName>
        <fullName evidence="2">Uncharacterized protein</fullName>
    </submittedName>
</protein>
<keyword evidence="1" id="KW-1133">Transmembrane helix</keyword>
<comment type="caution">
    <text evidence="2">The sequence shown here is derived from an EMBL/GenBank/DDBJ whole genome shotgun (WGS) entry which is preliminary data.</text>
</comment>
<dbReference type="Proteomes" id="UP001596142">
    <property type="component" value="Unassembled WGS sequence"/>
</dbReference>
<evidence type="ECO:0000256" key="1">
    <source>
        <dbReference type="SAM" id="Phobius"/>
    </source>
</evidence>
<gene>
    <name evidence="2" type="ORF">ACFPU1_16700</name>
</gene>
<dbReference type="EMBL" id="JBHSOZ010000016">
    <property type="protein sequence ID" value="MFC5714387.1"/>
    <property type="molecule type" value="Genomic_DNA"/>
</dbReference>
<evidence type="ECO:0000313" key="2">
    <source>
        <dbReference type="EMBL" id="MFC5714387.1"/>
    </source>
</evidence>